<keyword evidence="5 6" id="KW-0067">ATP-binding</keyword>
<dbReference type="PANTHER" id="PTHR46566:SF2">
    <property type="entry name" value="ATP-DEPENDENT 6-PHOSPHOFRUCTOKINASE ISOZYME 2"/>
    <property type="match status" value="1"/>
</dbReference>
<dbReference type="GO" id="GO:0005524">
    <property type="term" value="F:ATP binding"/>
    <property type="evidence" value="ECO:0007669"/>
    <property type="project" value="UniProtKB-KW"/>
</dbReference>
<dbReference type="NCBIfam" id="TIGR03828">
    <property type="entry name" value="pfkB"/>
    <property type="match status" value="1"/>
</dbReference>
<dbReference type="InterPro" id="IPR022463">
    <property type="entry name" value="1-PFruKinase"/>
</dbReference>
<feature type="domain" description="Carbohydrate kinase PfkB" evidence="7">
    <location>
        <begin position="6"/>
        <end position="292"/>
    </location>
</feature>
<dbReference type="GO" id="GO:0008662">
    <property type="term" value="F:1-phosphofructokinase activity"/>
    <property type="evidence" value="ECO:0007669"/>
    <property type="project" value="InterPro"/>
</dbReference>
<dbReference type="GO" id="GO:2001059">
    <property type="term" value="P:D-tagatose 6-phosphate catabolic process"/>
    <property type="evidence" value="ECO:0007669"/>
    <property type="project" value="UniProtKB-UniPathway"/>
</dbReference>
<dbReference type="CDD" id="cd01164">
    <property type="entry name" value="FruK_PfkB_like"/>
    <property type="match status" value="1"/>
</dbReference>
<evidence type="ECO:0000256" key="3">
    <source>
        <dbReference type="ARBA" id="ARBA00022741"/>
    </source>
</evidence>
<dbReference type="EMBL" id="VWXL01000100">
    <property type="protein sequence ID" value="MVB12683.1"/>
    <property type="molecule type" value="Genomic_DNA"/>
</dbReference>
<protein>
    <recommendedName>
        <fullName evidence="6">Tagatose-6-phosphate kinase</fullName>
        <ecNumber evidence="6">2.7.1.144</ecNumber>
    </recommendedName>
</protein>
<dbReference type="OrthoDB" id="9801219at2"/>
<evidence type="ECO:0000256" key="2">
    <source>
        <dbReference type="ARBA" id="ARBA00022679"/>
    </source>
</evidence>
<dbReference type="RefSeq" id="WP_066644646.1">
    <property type="nucleotide sequence ID" value="NZ_VWXL01000100.1"/>
</dbReference>
<dbReference type="UniPathway" id="UPA00704">
    <property type="reaction ID" value="UER00715"/>
</dbReference>
<reference evidence="8 9" key="1">
    <citation type="submission" date="2019-09" db="EMBL/GenBank/DDBJ databases">
        <title>Genome sequence of Clostridium sp. EA1.</title>
        <authorList>
            <person name="Poehlein A."/>
            <person name="Bengelsdorf F.R."/>
            <person name="Daniel R."/>
        </authorList>
    </citation>
    <scope>NUCLEOTIDE SEQUENCE [LARGE SCALE GENOMIC DNA]</scope>
    <source>
        <strain evidence="8 9">EA1</strain>
    </source>
</reference>
<evidence type="ECO:0000259" key="7">
    <source>
        <dbReference type="Pfam" id="PF00294"/>
    </source>
</evidence>
<comment type="similarity">
    <text evidence="6">Belongs to the carbohydrate kinase PfkB family. LacC subfamily.</text>
</comment>
<dbReference type="PIRSF" id="PIRSF000535">
    <property type="entry name" value="1PFK/6PFK/LacC"/>
    <property type="match status" value="1"/>
</dbReference>
<name>A0A6N8I592_9FIRM</name>
<dbReference type="Gene3D" id="3.40.1190.20">
    <property type="match status" value="1"/>
</dbReference>
<comment type="catalytic activity">
    <reaction evidence="6">
        <text>D-tagatofuranose 6-phosphate + ATP = D-tagatofuranose 1,6-bisphosphate + ADP + H(+)</text>
        <dbReference type="Rhea" id="RHEA:12420"/>
        <dbReference type="ChEBI" id="CHEBI:15378"/>
        <dbReference type="ChEBI" id="CHEBI:30616"/>
        <dbReference type="ChEBI" id="CHEBI:58694"/>
        <dbReference type="ChEBI" id="CHEBI:58695"/>
        <dbReference type="ChEBI" id="CHEBI:456216"/>
        <dbReference type="EC" id="2.7.1.144"/>
    </reaction>
</comment>
<dbReference type="InterPro" id="IPR011611">
    <property type="entry name" value="PfkB_dom"/>
</dbReference>
<dbReference type="SUPFAM" id="SSF53613">
    <property type="entry name" value="Ribokinase-like"/>
    <property type="match status" value="1"/>
</dbReference>
<evidence type="ECO:0000256" key="5">
    <source>
        <dbReference type="ARBA" id="ARBA00022840"/>
    </source>
</evidence>
<sequence>MVITVTLNPCIDRTVQVEGFVPGKTNRVSASRCDAAGKGINVSAALKNLGEDTRCLGFNFRGSGEFLPRALCEKGLSGELTEVGGTLRTNIKIFDAGAGVMTELNEAGAEVGPDALERFERTLERNLPKASLLVLDGSTPPGVPENYYRLLAERAERHGVRTVIDAGGELLLEGIKGSPYLIKPNRDELEEAFGERIASRADALRVARRVVKLGVGMVCVSLGKEGALLVTEDDAWFSAGADVPVRGLQGAGDSMVAGMSYALVRGMPIPEVLRYGVAAAHGSLVLEGTQMCTRKGFLQMLPLISVEKIE</sequence>
<evidence type="ECO:0000256" key="6">
    <source>
        <dbReference type="PIRNR" id="PIRNR000535"/>
    </source>
</evidence>
<dbReference type="NCBIfam" id="TIGR03168">
    <property type="entry name" value="1-PFK"/>
    <property type="match status" value="1"/>
</dbReference>
<evidence type="ECO:0000313" key="9">
    <source>
        <dbReference type="Proteomes" id="UP000469440"/>
    </source>
</evidence>
<dbReference type="GO" id="GO:0005829">
    <property type="term" value="C:cytosol"/>
    <property type="evidence" value="ECO:0007669"/>
    <property type="project" value="TreeGrafter"/>
</dbReference>
<dbReference type="PANTHER" id="PTHR46566">
    <property type="entry name" value="1-PHOSPHOFRUCTOKINASE-RELATED"/>
    <property type="match status" value="1"/>
</dbReference>
<organism evidence="8 9">
    <name type="scientific">Caproicibacter fermentans</name>
    <dbReference type="NCBI Taxonomy" id="2576756"/>
    <lineage>
        <taxon>Bacteria</taxon>
        <taxon>Bacillati</taxon>
        <taxon>Bacillota</taxon>
        <taxon>Clostridia</taxon>
        <taxon>Eubacteriales</taxon>
        <taxon>Acutalibacteraceae</taxon>
        <taxon>Caproicibacter</taxon>
    </lineage>
</organism>
<keyword evidence="2 6" id="KW-0808">Transferase</keyword>
<dbReference type="Proteomes" id="UP000469440">
    <property type="component" value="Unassembled WGS sequence"/>
</dbReference>
<comment type="similarity">
    <text evidence="1">Belongs to the carbohydrate kinase pfkB family.</text>
</comment>
<dbReference type="GO" id="GO:0009024">
    <property type="term" value="F:tagatose-6-phosphate kinase activity"/>
    <property type="evidence" value="ECO:0007669"/>
    <property type="project" value="UniProtKB-EC"/>
</dbReference>
<comment type="caution">
    <text evidence="8">The sequence shown here is derived from an EMBL/GenBank/DDBJ whole genome shotgun (WGS) entry which is preliminary data.</text>
</comment>
<dbReference type="Pfam" id="PF00294">
    <property type="entry name" value="PfkB"/>
    <property type="match status" value="1"/>
</dbReference>
<dbReference type="AlphaFoldDB" id="A0A6N8I592"/>
<dbReference type="EC" id="2.7.1.144" evidence="6"/>
<keyword evidence="9" id="KW-1185">Reference proteome</keyword>
<dbReference type="GO" id="GO:0016052">
    <property type="term" value="P:carbohydrate catabolic process"/>
    <property type="evidence" value="ECO:0007669"/>
    <property type="project" value="UniProtKB-ARBA"/>
</dbReference>
<keyword evidence="3 6" id="KW-0547">Nucleotide-binding</keyword>
<keyword evidence="4 8" id="KW-0418">Kinase</keyword>
<keyword evidence="6" id="KW-0423">Lactose metabolism</keyword>
<accession>A0A6N8I592</accession>
<dbReference type="GO" id="GO:0044281">
    <property type="term" value="P:small molecule metabolic process"/>
    <property type="evidence" value="ECO:0007669"/>
    <property type="project" value="UniProtKB-ARBA"/>
</dbReference>
<evidence type="ECO:0000313" key="8">
    <source>
        <dbReference type="EMBL" id="MVB12683.1"/>
    </source>
</evidence>
<gene>
    <name evidence="8" type="primary">lacC_2</name>
    <name evidence="8" type="ORF">CAFE_34250</name>
</gene>
<comment type="pathway">
    <text evidence="6">Carbohydrate metabolism; D-tagatose 6-phosphate degradation; D-glyceraldehyde 3-phosphate and glycerone phosphate from D-tagatose 6-phosphate: step 1/2.</text>
</comment>
<proteinExistence type="inferred from homology"/>
<dbReference type="FunFam" id="3.40.1190.20:FF:000001">
    <property type="entry name" value="Phosphofructokinase"/>
    <property type="match status" value="1"/>
</dbReference>
<dbReference type="InterPro" id="IPR029056">
    <property type="entry name" value="Ribokinase-like"/>
</dbReference>
<evidence type="ECO:0000256" key="4">
    <source>
        <dbReference type="ARBA" id="ARBA00022777"/>
    </source>
</evidence>
<dbReference type="InterPro" id="IPR017583">
    <property type="entry name" value="Tagatose/fructose_Pkinase"/>
</dbReference>
<evidence type="ECO:0000256" key="1">
    <source>
        <dbReference type="ARBA" id="ARBA00005380"/>
    </source>
</evidence>
<dbReference type="GO" id="GO:0005988">
    <property type="term" value="P:lactose metabolic process"/>
    <property type="evidence" value="ECO:0007669"/>
    <property type="project" value="UniProtKB-KW"/>
</dbReference>